<dbReference type="OrthoDB" id="7328575at2"/>
<gene>
    <name evidence="8" type="ORF">DFJ65_3091</name>
</gene>
<dbReference type="InterPro" id="IPR009100">
    <property type="entry name" value="AcylCoA_DH/oxidase_NM_dom_sf"/>
</dbReference>
<dbReference type="InterPro" id="IPR046373">
    <property type="entry name" value="Acyl-CoA_Oxase/DH_mid-dom_sf"/>
</dbReference>
<comment type="similarity">
    <text evidence="2">Belongs to the acyl-CoA dehydrogenase family.</text>
</comment>
<keyword evidence="9" id="KW-1185">Reference proteome</keyword>
<evidence type="ECO:0000256" key="4">
    <source>
        <dbReference type="ARBA" id="ARBA00022827"/>
    </source>
</evidence>
<evidence type="ECO:0000256" key="3">
    <source>
        <dbReference type="ARBA" id="ARBA00022630"/>
    </source>
</evidence>
<sequence>MDFTYDDEQRALRSAVREMATRLAPETTGDVPVGPQTVDPKAWQTLAEMGLLGLPIAEDAGGMGASAVEVAIAASELGSARSTLPYADALTANVILAGAGHELLEGAVDGSALVLTAFGEPGAAWDPDNPQATGRKDGDGYVLSGHKLGATDLTGVAAVVTTAHCPDEGCTCVFLVENPTVEGTSLRLDGPATRLGDLDLLHRGLNIGLVTLGAEALGAMESALSMTVDYLKTRKQFGVPLATFQTLTQRAADMYTSVELARSTVLFAAMEIAHDPTDRATTSRLKAFVGRTGRHVGQEAIQLHGGIGMTAEYAVGHYTSRLTTIEHTFGDTRYHLARLAAALGDHEMVDVVS</sequence>
<dbReference type="PANTHER" id="PTHR43884">
    <property type="entry name" value="ACYL-COA DEHYDROGENASE"/>
    <property type="match status" value="1"/>
</dbReference>
<name>A0A3D9URN1_9MICO</name>
<feature type="domain" description="Acyl-CoA dehydrogenase/oxidase C-terminal" evidence="6">
    <location>
        <begin position="203"/>
        <end position="343"/>
    </location>
</feature>
<evidence type="ECO:0000313" key="8">
    <source>
        <dbReference type="EMBL" id="REF31999.1"/>
    </source>
</evidence>
<dbReference type="PANTHER" id="PTHR43884:SF20">
    <property type="entry name" value="ACYL-COA DEHYDROGENASE FADE28"/>
    <property type="match status" value="1"/>
</dbReference>
<evidence type="ECO:0000313" key="9">
    <source>
        <dbReference type="Proteomes" id="UP000256253"/>
    </source>
</evidence>
<feature type="domain" description="Acyl-CoA dehydrogenase/oxidase N-terminal" evidence="7">
    <location>
        <begin position="7"/>
        <end position="85"/>
    </location>
</feature>
<dbReference type="Proteomes" id="UP000256253">
    <property type="component" value="Unassembled WGS sequence"/>
</dbReference>
<dbReference type="GO" id="GO:0003995">
    <property type="term" value="F:acyl-CoA dehydrogenase activity"/>
    <property type="evidence" value="ECO:0007669"/>
    <property type="project" value="TreeGrafter"/>
</dbReference>
<dbReference type="InterPro" id="IPR013786">
    <property type="entry name" value="AcylCoA_DH/ox_N"/>
</dbReference>
<dbReference type="Pfam" id="PF02771">
    <property type="entry name" value="Acyl-CoA_dh_N"/>
    <property type="match status" value="1"/>
</dbReference>
<keyword evidence="5" id="KW-0560">Oxidoreductase</keyword>
<evidence type="ECO:0000259" key="7">
    <source>
        <dbReference type="Pfam" id="PF02771"/>
    </source>
</evidence>
<dbReference type="SUPFAM" id="SSF47203">
    <property type="entry name" value="Acyl-CoA dehydrogenase C-terminal domain-like"/>
    <property type="match status" value="1"/>
</dbReference>
<dbReference type="AlphaFoldDB" id="A0A3D9URN1"/>
<comment type="caution">
    <text evidence="8">The sequence shown here is derived from an EMBL/GenBank/DDBJ whole genome shotgun (WGS) entry which is preliminary data.</text>
</comment>
<evidence type="ECO:0000259" key="6">
    <source>
        <dbReference type="Pfam" id="PF00441"/>
    </source>
</evidence>
<accession>A0A3D9URN1</accession>
<dbReference type="SUPFAM" id="SSF56645">
    <property type="entry name" value="Acyl-CoA dehydrogenase NM domain-like"/>
    <property type="match status" value="1"/>
</dbReference>
<dbReference type="InterPro" id="IPR036250">
    <property type="entry name" value="AcylCo_DH-like_C"/>
</dbReference>
<dbReference type="Gene3D" id="2.40.110.10">
    <property type="entry name" value="Butyryl-CoA Dehydrogenase, subunit A, domain 2"/>
    <property type="match status" value="1"/>
</dbReference>
<protein>
    <recommendedName>
        <fullName evidence="10">Acyl-CoA dehydrogenase</fullName>
    </recommendedName>
</protein>
<organism evidence="8 9">
    <name type="scientific">Calidifontibacter indicus</name>
    <dbReference type="NCBI Taxonomy" id="419650"/>
    <lineage>
        <taxon>Bacteria</taxon>
        <taxon>Bacillati</taxon>
        <taxon>Actinomycetota</taxon>
        <taxon>Actinomycetes</taxon>
        <taxon>Micrococcales</taxon>
        <taxon>Dermacoccaceae</taxon>
        <taxon>Calidifontibacter</taxon>
    </lineage>
</organism>
<dbReference type="RefSeq" id="WP_115923761.1">
    <property type="nucleotide sequence ID" value="NZ_QTUA01000001.1"/>
</dbReference>
<evidence type="ECO:0000256" key="1">
    <source>
        <dbReference type="ARBA" id="ARBA00001974"/>
    </source>
</evidence>
<keyword evidence="4" id="KW-0274">FAD</keyword>
<dbReference type="GO" id="GO:0050660">
    <property type="term" value="F:flavin adenine dinucleotide binding"/>
    <property type="evidence" value="ECO:0007669"/>
    <property type="project" value="InterPro"/>
</dbReference>
<dbReference type="Gene3D" id="1.20.140.10">
    <property type="entry name" value="Butyryl-CoA Dehydrogenase, subunit A, domain 3"/>
    <property type="match status" value="1"/>
</dbReference>
<dbReference type="EMBL" id="QTUA01000001">
    <property type="protein sequence ID" value="REF31999.1"/>
    <property type="molecule type" value="Genomic_DNA"/>
</dbReference>
<keyword evidence="3" id="KW-0285">Flavoprotein</keyword>
<evidence type="ECO:0000256" key="2">
    <source>
        <dbReference type="ARBA" id="ARBA00009347"/>
    </source>
</evidence>
<dbReference type="Pfam" id="PF00441">
    <property type="entry name" value="Acyl-CoA_dh_1"/>
    <property type="match status" value="1"/>
</dbReference>
<dbReference type="InterPro" id="IPR009075">
    <property type="entry name" value="AcylCo_DH/oxidase_C"/>
</dbReference>
<dbReference type="CDD" id="cd00567">
    <property type="entry name" value="ACAD"/>
    <property type="match status" value="1"/>
</dbReference>
<dbReference type="InterPro" id="IPR037069">
    <property type="entry name" value="AcylCoA_DH/ox_N_sf"/>
</dbReference>
<comment type="cofactor">
    <cofactor evidence="1">
        <name>FAD</name>
        <dbReference type="ChEBI" id="CHEBI:57692"/>
    </cofactor>
</comment>
<dbReference type="Gene3D" id="1.10.540.10">
    <property type="entry name" value="Acyl-CoA dehydrogenase/oxidase, N-terminal domain"/>
    <property type="match status" value="1"/>
</dbReference>
<reference evidence="8 9" key="1">
    <citation type="submission" date="2018-08" db="EMBL/GenBank/DDBJ databases">
        <title>Sequencing the genomes of 1000 actinobacteria strains.</title>
        <authorList>
            <person name="Klenk H.-P."/>
        </authorList>
    </citation>
    <scope>NUCLEOTIDE SEQUENCE [LARGE SCALE GENOMIC DNA]</scope>
    <source>
        <strain evidence="8 9">DSM 22967</strain>
    </source>
</reference>
<evidence type="ECO:0000256" key="5">
    <source>
        <dbReference type="ARBA" id="ARBA00023002"/>
    </source>
</evidence>
<evidence type="ECO:0008006" key="10">
    <source>
        <dbReference type="Google" id="ProtNLM"/>
    </source>
</evidence>
<proteinExistence type="inferred from homology"/>